<dbReference type="InParanoid" id="A0A2J6SSN6"/>
<dbReference type="EMBL" id="KZ613871">
    <property type="protein sequence ID" value="PMD53703.1"/>
    <property type="molecule type" value="Genomic_DNA"/>
</dbReference>
<dbReference type="GeneID" id="36583836"/>
<feature type="non-terminal residue" evidence="2">
    <location>
        <position position="348"/>
    </location>
</feature>
<evidence type="ECO:0000259" key="1">
    <source>
        <dbReference type="Pfam" id="PF06985"/>
    </source>
</evidence>
<dbReference type="AlphaFoldDB" id="A0A2J6SSN6"/>
<dbReference type="STRING" id="1095630.A0A2J6SSN6"/>
<dbReference type="PANTHER" id="PTHR33112:SF10">
    <property type="entry name" value="TOL"/>
    <property type="match status" value="1"/>
</dbReference>
<evidence type="ECO:0000313" key="3">
    <source>
        <dbReference type="Proteomes" id="UP000235371"/>
    </source>
</evidence>
<proteinExistence type="predicted"/>
<protein>
    <submittedName>
        <fullName evidence="2">HET-domain-containing protein</fullName>
    </submittedName>
</protein>
<gene>
    <name evidence="2" type="ORF">K444DRAFT_541041</name>
</gene>
<evidence type="ECO:0000313" key="2">
    <source>
        <dbReference type="EMBL" id="PMD53703.1"/>
    </source>
</evidence>
<feature type="domain" description="Heterokaryon incompatibility" evidence="1">
    <location>
        <begin position="52"/>
        <end position="200"/>
    </location>
</feature>
<accession>A0A2J6SSN6</accession>
<name>A0A2J6SSN6_9HELO</name>
<dbReference type="Proteomes" id="UP000235371">
    <property type="component" value="Unassembled WGS sequence"/>
</dbReference>
<dbReference type="OrthoDB" id="3560191at2759"/>
<reference evidence="2 3" key="1">
    <citation type="submission" date="2016-04" db="EMBL/GenBank/DDBJ databases">
        <title>A degradative enzymes factory behind the ericoid mycorrhizal symbiosis.</title>
        <authorList>
            <consortium name="DOE Joint Genome Institute"/>
            <person name="Martino E."/>
            <person name="Morin E."/>
            <person name="Grelet G."/>
            <person name="Kuo A."/>
            <person name="Kohler A."/>
            <person name="Daghino S."/>
            <person name="Barry K."/>
            <person name="Choi C."/>
            <person name="Cichocki N."/>
            <person name="Clum A."/>
            <person name="Copeland A."/>
            <person name="Hainaut M."/>
            <person name="Haridas S."/>
            <person name="Labutti K."/>
            <person name="Lindquist E."/>
            <person name="Lipzen A."/>
            <person name="Khouja H.-R."/>
            <person name="Murat C."/>
            <person name="Ohm R."/>
            <person name="Olson A."/>
            <person name="Spatafora J."/>
            <person name="Veneault-Fourrey C."/>
            <person name="Henrissat B."/>
            <person name="Grigoriev I."/>
            <person name="Martin F."/>
            <person name="Perotto S."/>
        </authorList>
    </citation>
    <scope>NUCLEOTIDE SEQUENCE [LARGE SCALE GENOMIC DNA]</scope>
    <source>
        <strain evidence="2 3">E</strain>
    </source>
</reference>
<dbReference type="Pfam" id="PF06985">
    <property type="entry name" value="HET"/>
    <property type="match status" value="1"/>
</dbReference>
<dbReference type="PANTHER" id="PTHR33112">
    <property type="entry name" value="DOMAIN PROTEIN, PUTATIVE-RELATED"/>
    <property type="match status" value="1"/>
</dbReference>
<dbReference type="InterPro" id="IPR010730">
    <property type="entry name" value="HET"/>
</dbReference>
<dbReference type="RefSeq" id="XP_024730607.1">
    <property type="nucleotide sequence ID" value="XM_024875757.1"/>
</dbReference>
<keyword evidence="3" id="KW-1185">Reference proteome</keyword>
<sequence>MKSWLIDCVDQHYDCRNESTGWYIPTRLIDVGSSLTPPRLRAASDVSVGERYATLSYCWGMKSFHRLRSSNYAAMHQKIPLDDLPRTFRDAIVVTRMLDVRYLWVDSLCIIQDSQEDWQKEASQMGFVYQNAYFTIAAAAATDAFDGLFQRSDPCVQQLAWPKTSVQVFRHRNHLRHDKEPSASMLAHLPLLRRAWVFQEMVLSTRTVMFSSEQIYWECRTLSACEDFPNGYCGSKLDRLPPKPLIRSLIATSARLLDQTISWRTWTKLVMEYSRCLLTYQSDRLIAIAGVAQAAHRAVDSDYLAGLWKRHLSAGLLWYVAPNEVKRGGTGLQYVAPSWSWASATGPV</sequence>
<organism evidence="2 3">
    <name type="scientific">Hyaloscypha bicolor E</name>
    <dbReference type="NCBI Taxonomy" id="1095630"/>
    <lineage>
        <taxon>Eukaryota</taxon>
        <taxon>Fungi</taxon>
        <taxon>Dikarya</taxon>
        <taxon>Ascomycota</taxon>
        <taxon>Pezizomycotina</taxon>
        <taxon>Leotiomycetes</taxon>
        <taxon>Helotiales</taxon>
        <taxon>Hyaloscyphaceae</taxon>
        <taxon>Hyaloscypha</taxon>
        <taxon>Hyaloscypha bicolor</taxon>
    </lineage>
</organism>